<evidence type="ECO:0008006" key="4">
    <source>
        <dbReference type="Google" id="ProtNLM"/>
    </source>
</evidence>
<proteinExistence type="predicted"/>
<feature type="signal peptide" evidence="1">
    <location>
        <begin position="1"/>
        <end position="30"/>
    </location>
</feature>
<sequence length="380" mass="40878">MKHKSRGIAAAVASIAGIASLGFMPGSAQAAPDEVPSLEVRSARITGADILKYSHRADEAGMNAAGTSARTDAAGKRSVGAKEKARVADYMNRQARSGRLLRSSDVRVATVPSPVSPGHDITLVWGAKRVPSELRMQQVGDDENGAMGLAIEFAPDGTEETRGAEPAQLSGGSGYDNAINPKNMYTKSIWTGCANAYWDSKYSSTDYHVESCYEKWAQSGTNHWVYNRWGLFTRPDSSTVKPDIRDFTIRSRPWKQDLNHINYVSKLNSWAPPGPTSKCETKTYTVGGGAAGGSASVGIPIQTCSTTILHIDTGQKMIGIGVEGHEPTGRQARLDVGGDYNATNKTAVPVWADYAWATVQYLGPQGTTRKDEYVLKDSGW</sequence>
<protein>
    <recommendedName>
        <fullName evidence="4">Secreted protein</fullName>
    </recommendedName>
</protein>
<evidence type="ECO:0000313" key="3">
    <source>
        <dbReference type="Proteomes" id="UP000598996"/>
    </source>
</evidence>
<keyword evidence="1" id="KW-0732">Signal</keyword>
<dbReference type="EMBL" id="JAENHO010000027">
    <property type="protein sequence ID" value="MBL7262160.1"/>
    <property type="molecule type" value="Genomic_DNA"/>
</dbReference>
<accession>A0ABS1W5Z5</accession>
<feature type="chain" id="PRO_5046148779" description="Secreted protein" evidence="1">
    <location>
        <begin position="31"/>
        <end position="380"/>
    </location>
</feature>
<keyword evidence="3" id="KW-1185">Reference proteome</keyword>
<evidence type="ECO:0000256" key="1">
    <source>
        <dbReference type="SAM" id="SignalP"/>
    </source>
</evidence>
<dbReference type="RefSeq" id="WP_203078705.1">
    <property type="nucleotide sequence ID" value="NZ_JAENHO010000027.1"/>
</dbReference>
<dbReference type="Proteomes" id="UP000598996">
    <property type="component" value="Unassembled WGS sequence"/>
</dbReference>
<comment type="caution">
    <text evidence="2">The sequence shown here is derived from an EMBL/GenBank/DDBJ whole genome shotgun (WGS) entry which is preliminary data.</text>
</comment>
<name>A0ABS1W5Z5_9ACTN</name>
<reference evidence="2 3" key="1">
    <citation type="submission" date="2021-01" db="EMBL/GenBank/DDBJ databases">
        <title>Actinoplanes sp. nov. LDG1-01 isolated from lichen.</title>
        <authorList>
            <person name="Saeng-In P."/>
            <person name="Phongsopitanun W."/>
            <person name="Kanchanasin P."/>
            <person name="Yuki M."/>
            <person name="Kudo T."/>
            <person name="Ohkuma M."/>
            <person name="Tanasupawat S."/>
        </authorList>
    </citation>
    <scope>NUCLEOTIDE SEQUENCE [LARGE SCALE GENOMIC DNA]</scope>
    <source>
        <strain evidence="2 3">LDG1-01</strain>
    </source>
</reference>
<gene>
    <name evidence="2" type="ORF">JKJ07_48610</name>
</gene>
<organism evidence="2 3">
    <name type="scientific">Paractinoplanes lichenicola</name>
    <dbReference type="NCBI Taxonomy" id="2802976"/>
    <lineage>
        <taxon>Bacteria</taxon>
        <taxon>Bacillati</taxon>
        <taxon>Actinomycetota</taxon>
        <taxon>Actinomycetes</taxon>
        <taxon>Micromonosporales</taxon>
        <taxon>Micromonosporaceae</taxon>
        <taxon>Paractinoplanes</taxon>
    </lineage>
</organism>
<evidence type="ECO:0000313" key="2">
    <source>
        <dbReference type="EMBL" id="MBL7262160.1"/>
    </source>
</evidence>